<gene>
    <name evidence="1" type="ORF">IX92_08185</name>
</gene>
<accession>A0AAN0VXD4</accession>
<dbReference type="RefSeq" id="WP_043008275.1">
    <property type="nucleotide sequence ID" value="NZ_CP009617.1"/>
</dbReference>
<keyword evidence="2" id="KW-1185">Reference proteome</keyword>
<dbReference type="KEGG" id="vcy:IX92_08185"/>
<evidence type="ECO:0000313" key="1">
    <source>
        <dbReference type="EMBL" id="AIW19028.1"/>
    </source>
</evidence>
<dbReference type="AlphaFoldDB" id="A0AAN0VXD4"/>
<name>A0AAN0VXD4_9VIBR</name>
<dbReference type="EMBL" id="CP009617">
    <property type="protein sequence ID" value="AIW19028.1"/>
    <property type="molecule type" value="Genomic_DNA"/>
</dbReference>
<sequence length="189" mass="22190">MENYSDKIIQWIEKDSFRMRALACVAESEIPQAFLAAGFVRNLVWDALHHKETPTPLNDLDVIYFDSDESDPERYKAYELELQELMPEANWQVRNQAMMHERNGDRVYTDLIDAMSFWPEKETAVAIRQLASGEYQCLSSFGFDSLFALKVTHNPERSQALFHQRVKSKRWMENWPRLRVVTDTDTPLL</sequence>
<evidence type="ECO:0000313" key="2">
    <source>
        <dbReference type="Proteomes" id="UP000030081"/>
    </source>
</evidence>
<proteinExistence type="predicted"/>
<dbReference type="PANTHER" id="PTHR39166">
    <property type="entry name" value="BLL1166 PROTEIN"/>
    <property type="match status" value="1"/>
</dbReference>
<dbReference type="Pfam" id="PF06042">
    <property type="entry name" value="NTP_transf_6"/>
    <property type="match status" value="1"/>
</dbReference>
<protein>
    <submittedName>
        <fullName evidence="1">Nitrate reductase</fullName>
    </submittedName>
</protein>
<reference evidence="1 2" key="1">
    <citation type="submission" date="2014-10" db="EMBL/GenBank/DDBJ databases">
        <title>The Complete Genome Sequence for the Shellfish Pathogen Vibrio coralliilyticus RE98 Isolated from a Shellfish Hatchery.</title>
        <authorList>
            <person name="Richards G.P."/>
            <person name="Bono J.L."/>
            <person name="Watson M.A."/>
            <person name="Needleman D.S."/>
        </authorList>
    </citation>
    <scope>NUCLEOTIDE SEQUENCE [LARGE SCALE GENOMIC DNA]</scope>
    <source>
        <strain evidence="1 2">RE98</strain>
    </source>
</reference>
<dbReference type="PANTHER" id="PTHR39166:SF1">
    <property type="entry name" value="BLL1166 PROTEIN"/>
    <property type="match status" value="1"/>
</dbReference>
<dbReference type="InterPro" id="IPR009267">
    <property type="entry name" value="NTP_transf_6"/>
</dbReference>
<dbReference type="Proteomes" id="UP000030081">
    <property type="component" value="Chromosome 1"/>
</dbReference>
<organism evidence="1 2">
    <name type="scientific">Vibrio coralliilyticus</name>
    <dbReference type="NCBI Taxonomy" id="190893"/>
    <lineage>
        <taxon>Bacteria</taxon>
        <taxon>Pseudomonadati</taxon>
        <taxon>Pseudomonadota</taxon>
        <taxon>Gammaproteobacteria</taxon>
        <taxon>Vibrionales</taxon>
        <taxon>Vibrionaceae</taxon>
        <taxon>Vibrio</taxon>
    </lineage>
</organism>